<proteinExistence type="predicted"/>
<comment type="caution">
    <text evidence="1">The sequence shown here is derived from an EMBL/GenBank/DDBJ whole genome shotgun (WGS) entry which is preliminary data.</text>
</comment>
<reference evidence="1" key="1">
    <citation type="journal article" date="2014" name="Front. Microbiol.">
        <title>High frequency of phylogenetically diverse reductive dehalogenase-homologous genes in deep subseafloor sedimentary metagenomes.</title>
        <authorList>
            <person name="Kawai M."/>
            <person name="Futagami T."/>
            <person name="Toyoda A."/>
            <person name="Takaki Y."/>
            <person name="Nishi S."/>
            <person name="Hori S."/>
            <person name="Arai W."/>
            <person name="Tsubouchi T."/>
            <person name="Morono Y."/>
            <person name="Uchiyama I."/>
            <person name="Ito T."/>
            <person name="Fujiyama A."/>
            <person name="Inagaki F."/>
            <person name="Takami H."/>
        </authorList>
    </citation>
    <scope>NUCLEOTIDE SEQUENCE</scope>
    <source>
        <strain evidence="1">Expedition CK06-06</strain>
    </source>
</reference>
<dbReference type="AlphaFoldDB" id="X0UP16"/>
<dbReference type="EMBL" id="BARS01020459">
    <property type="protein sequence ID" value="GAG07544.1"/>
    <property type="molecule type" value="Genomic_DNA"/>
</dbReference>
<organism evidence="1">
    <name type="scientific">marine sediment metagenome</name>
    <dbReference type="NCBI Taxonomy" id="412755"/>
    <lineage>
        <taxon>unclassified sequences</taxon>
        <taxon>metagenomes</taxon>
        <taxon>ecological metagenomes</taxon>
    </lineage>
</organism>
<protein>
    <submittedName>
        <fullName evidence="1">Uncharacterized protein</fullName>
    </submittedName>
</protein>
<sequence length="47" mass="5304">MRKIEYEVVVESEEAEEISSIILKIDGQEFELDKADVSHLEGVIIAV</sequence>
<evidence type="ECO:0000313" key="1">
    <source>
        <dbReference type="EMBL" id="GAG07544.1"/>
    </source>
</evidence>
<accession>X0UP16</accession>
<gene>
    <name evidence="1" type="ORF">S01H1_32990</name>
</gene>
<name>X0UP16_9ZZZZ</name>